<evidence type="ECO:0000313" key="2">
    <source>
        <dbReference type="EMBL" id="WQJ53342.1"/>
    </source>
</evidence>
<evidence type="ECO:0000313" key="3">
    <source>
        <dbReference type="Proteomes" id="UP001358193"/>
    </source>
</evidence>
<keyword evidence="1" id="KW-0812">Transmembrane</keyword>
<keyword evidence="1" id="KW-1133">Transmembrane helix</keyword>
<name>A0ABZ0Z4E0_9CAUD</name>
<keyword evidence="3" id="KW-1185">Reference proteome</keyword>
<sequence length="73" mass="8537">MKDKIKGLWWIWPLINSIAIILCFGCININTQIDNNLRKGIDENAKDIEKICYRLEKTDSVVVINNIYVDKKK</sequence>
<protein>
    <recommendedName>
        <fullName evidence="4">Lipoprotein</fullName>
    </recommendedName>
</protein>
<evidence type="ECO:0008006" key="4">
    <source>
        <dbReference type="Google" id="ProtNLM"/>
    </source>
</evidence>
<evidence type="ECO:0000256" key="1">
    <source>
        <dbReference type="SAM" id="Phobius"/>
    </source>
</evidence>
<organism evidence="2 3">
    <name type="scientific">phage Lak_Megaphage_Sonny</name>
    <dbReference type="NCBI Taxonomy" id="3109229"/>
    <lineage>
        <taxon>Viruses</taxon>
        <taxon>Duplodnaviria</taxon>
        <taxon>Heunggongvirae</taxon>
        <taxon>Uroviricota</taxon>
        <taxon>Caudoviricetes</taxon>
        <taxon>Caudoviricetes code 15 clade</taxon>
    </lineage>
</organism>
<keyword evidence="1" id="KW-0472">Membrane</keyword>
<dbReference type="Proteomes" id="UP001358193">
    <property type="component" value="Segment"/>
</dbReference>
<feature type="transmembrane region" description="Helical" evidence="1">
    <location>
        <begin position="7"/>
        <end position="30"/>
    </location>
</feature>
<reference evidence="2 3" key="1">
    <citation type="submission" date="2023-11" db="EMBL/GenBank/DDBJ databases">
        <authorList>
            <person name="Cook R."/>
            <person name="Crisci M."/>
            <person name="Pye H."/>
            <person name="Adriaenssens E."/>
            <person name="Santini J."/>
        </authorList>
    </citation>
    <scope>NUCLEOTIDE SEQUENCE [LARGE SCALE GENOMIC DNA]</scope>
    <source>
        <strain evidence="2">Lak_Megaphage_Sonny</strain>
    </source>
</reference>
<dbReference type="EMBL" id="OR769223">
    <property type="protein sequence ID" value="WQJ53342.1"/>
    <property type="molecule type" value="Genomic_DNA"/>
</dbReference>
<accession>A0ABZ0Z4E0</accession>
<proteinExistence type="predicted"/>